<dbReference type="EMBL" id="KN835408">
    <property type="protein sequence ID" value="KIK38154.1"/>
    <property type="molecule type" value="Genomic_DNA"/>
</dbReference>
<evidence type="ECO:0000313" key="1">
    <source>
        <dbReference type="EMBL" id="KIK38154.1"/>
    </source>
</evidence>
<evidence type="ECO:0000313" key="2">
    <source>
        <dbReference type="Proteomes" id="UP000054485"/>
    </source>
</evidence>
<dbReference type="HOGENOM" id="CLU_1807505_0_0_1"/>
<dbReference type="AlphaFoldDB" id="A0A0D0AJ45"/>
<proteinExistence type="predicted"/>
<name>A0A0D0AJ45_9AGAM</name>
<protein>
    <submittedName>
        <fullName evidence="1">Uncharacterized protein</fullName>
    </submittedName>
</protein>
<dbReference type="InParanoid" id="A0A0D0AJ45"/>
<keyword evidence="2" id="KW-1185">Reference proteome</keyword>
<gene>
    <name evidence="1" type="ORF">CY34DRAFT_809638</name>
</gene>
<reference evidence="2" key="2">
    <citation type="submission" date="2015-01" db="EMBL/GenBank/DDBJ databases">
        <title>Evolutionary Origins and Diversification of the Mycorrhizal Mutualists.</title>
        <authorList>
            <consortium name="DOE Joint Genome Institute"/>
            <consortium name="Mycorrhizal Genomics Consortium"/>
            <person name="Kohler A."/>
            <person name="Kuo A."/>
            <person name="Nagy L.G."/>
            <person name="Floudas D."/>
            <person name="Copeland A."/>
            <person name="Barry K.W."/>
            <person name="Cichocki N."/>
            <person name="Veneault-Fourrey C."/>
            <person name="LaButti K."/>
            <person name="Lindquist E.A."/>
            <person name="Lipzen A."/>
            <person name="Lundell T."/>
            <person name="Morin E."/>
            <person name="Murat C."/>
            <person name="Riley R."/>
            <person name="Ohm R."/>
            <person name="Sun H."/>
            <person name="Tunlid A."/>
            <person name="Henrissat B."/>
            <person name="Grigoriev I.V."/>
            <person name="Hibbett D.S."/>
            <person name="Martin F."/>
        </authorList>
    </citation>
    <scope>NUCLEOTIDE SEQUENCE [LARGE SCALE GENOMIC DNA]</scope>
    <source>
        <strain evidence="2">UH-Slu-Lm8-n1</strain>
    </source>
</reference>
<organism evidence="1 2">
    <name type="scientific">Suillus luteus UH-Slu-Lm8-n1</name>
    <dbReference type="NCBI Taxonomy" id="930992"/>
    <lineage>
        <taxon>Eukaryota</taxon>
        <taxon>Fungi</taxon>
        <taxon>Dikarya</taxon>
        <taxon>Basidiomycota</taxon>
        <taxon>Agaricomycotina</taxon>
        <taxon>Agaricomycetes</taxon>
        <taxon>Agaricomycetidae</taxon>
        <taxon>Boletales</taxon>
        <taxon>Suillineae</taxon>
        <taxon>Suillaceae</taxon>
        <taxon>Suillus</taxon>
    </lineage>
</organism>
<accession>A0A0D0AJ45</accession>
<sequence length="143" mass="16009">MRAPPSFFGYQIFAALVPPSSACNLEDMMTLPLHYRLVSSGDLLLLRSRLLFAFASISARTIFLTTSRCESLEQLMAALNDISVAESPAPRTLLDCYNVSNYLCIGHANDLFYTRRLRRPREAQRFGPVGLHISEHNPGGYDI</sequence>
<dbReference type="Proteomes" id="UP000054485">
    <property type="component" value="Unassembled WGS sequence"/>
</dbReference>
<reference evidence="1 2" key="1">
    <citation type="submission" date="2014-04" db="EMBL/GenBank/DDBJ databases">
        <authorList>
            <consortium name="DOE Joint Genome Institute"/>
            <person name="Kuo A."/>
            <person name="Ruytinx J."/>
            <person name="Rineau F."/>
            <person name="Colpaert J."/>
            <person name="Kohler A."/>
            <person name="Nagy L.G."/>
            <person name="Floudas D."/>
            <person name="Copeland A."/>
            <person name="Barry K.W."/>
            <person name="Cichocki N."/>
            <person name="Veneault-Fourrey C."/>
            <person name="LaButti K."/>
            <person name="Lindquist E.A."/>
            <person name="Lipzen A."/>
            <person name="Lundell T."/>
            <person name="Morin E."/>
            <person name="Murat C."/>
            <person name="Sun H."/>
            <person name="Tunlid A."/>
            <person name="Henrissat B."/>
            <person name="Grigoriev I.V."/>
            <person name="Hibbett D.S."/>
            <person name="Martin F."/>
            <person name="Nordberg H.P."/>
            <person name="Cantor M.N."/>
            <person name="Hua S.X."/>
        </authorList>
    </citation>
    <scope>NUCLEOTIDE SEQUENCE [LARGE SCALE GENOMIC DNA]</scope>
    <source>
        <strain evidence="1 2">UH-Slu-Lm8-n1</strain>
    </source>
</reference>